<proteinExistence type="predicted"/>
<dbReference type="EMBL" id="OC863264">
    <property type="protein sequence ID" value="CAD7630886.1"/>
    <property type="molecule type" value="Genomic_DNA"/>
</dbReference>
<accession>A0A7R9KZ60</accession>
<dbReference type="PANTHER" id="PTHR14918:SF3">
    <property type="entry name" value="KICSTOR COMPLEX PROTEIN SZT2"/>
    <property type="match status" value="1"/>
</dbReference>
<keyword evidence="3" id="KW-1185">Reference proteome</keyword>
<dbReference type="PANTHER" id="PTHR14918">
    <property type="entry name" value="KICSTOR COMPLEX PROTEIN SZT2"/>
    <property type="match status" value="1"/>
</dbReference>
<gene>
    <name evidence="2" type="ORF">OSB1V03_LOCUS11297</name>
</gene>
<dbReference type="EMBL" id="CAJPIZ010008689">
    <property type="protein sequence ID" value="CAG2111316.1"/>
    <property type="molecule type" value="Genomic_DNA"/>
</dbReference>
<dbReference type="OrthoDB" id="6516225at2759"/>
<name>A0A7R9KZ60_9ACAR</name>
<reference evidence="2" key="1">
    <citation type="submission" date="2020-11" db="EMBL/GenBank/DDBJ databases">
        <authorList>
            <person name="Tran Van P."/>
        </authorList>
    </citation>
    <scope>NUCLEOTIDE SEQUENCE</scope>
</reference>
<dbReference type="InterPro" id="IPR033228">
    <property type="entry name" value="SZT2"/>
</dbReference>
<evidence type="ECO:0000313" key="2">
    <source>
        <dbReference type="EMBL" id="CAD7630886.1"/>
    </source>
</evidence>
<dbReference type="AlphaFoldDB" id="A0A7R9KZ60"/>
<dbReference type="GO" id="GO:0005777">
    <property type="term" value="C:peroxisome"/>
    <property type="evidence" value="ECO:0007669"/>
    <property type="project" value="InterPro"/>
</dbReference>
<feature type="region of interest" description="Disordered" evidence="1">
    <location>
        <begin position="65"/>
        <end position="91"/>
    </location>
</feature>
<evidence type="ECO:0000313" key="3">
    <source>
        <dbReference type="Proteomes" id="UP000759131"/>
    </source>
</evidence>
<organism evidence="2">
    <name type="scientific">Medioppia subpectinata</name>
    <dbReference type="NCBI Taxonomy" id="1979941"/>
    <lineage>
        <taxon>Eukaryota</taxon>
        <taxon>Metazoa</taxon>
        <taxon>Ecdysozoa</taxon>
        <taxon>Arthropoda</taxon>
        <taxon>Chelicerata</taxon>
        <taxon>Arachnida</taxon>
        <taxon>Acari</taxon>
        <taxon>Acariformes</taxon>
        <taxon>Sarcoptiformes</taxon>
        <taxon>Oribatida</taxon>
        <taxon>Brachypylina</taxon>
        <taxon>Oppioidea</taxon>
        <taxon>Oppiidae</taxon>
        <taxon>Medioppia</taxon>
    </lineage>
</organism>
<sequence>MKSGQRHESTPKTNTLRQYGIVYCYPKLFYAIDLEAISCLVTFEQTLILCQNNDIDSQIDEISITDTESSEHNSKQLSAKPLGTFTPDMPSVPKSERIKTNKYCYDIIRLLAKSQQAVIHFSTLFQELRSANREEDSHSTSFSDLSEQLVFISETKRSKDIYIDKSYKCHKSDDLSHAFKPLKTSDIEAETHPKNSLKQFCQTLETIYGNCMTQALYKSLEFGYFIDKRDTIRIAGNICTKIVLNIDISKCLISLCEDLKHYLGYFGCHEMMLQILQDRANDTQTQITEAVTTAAIDCRRDLLWSCLLPRVAHNSDSEDFSLTIAQFDELLGLVDTISLSQYDKRLMPFTGLQMSWYQSLAKTLVHKIGMNYRDFSSPDMKSIKLEICLVFKKQMTNKSSELFMESYTQCHTLVEEFINGCAYYMWSSIPALNPTNNQ</sequence>
<evidence type="ECO:0000256" key="1">
    <source>
        <dbReference type="SAM" id="MobiDB-lite"/>
    </source>
</evidence>
<protein>
    <submittedName>
        <fullName evidence="2">Uncharacterized protein</fullName>
    </submittedName>
</protein>
<dbReference type="Proteomes" id="UP000759131">
    <property type="component" value="Unassembled WGS sequence"/>
</dbReference>